<protein>
    <submittedName>
        <fullName evidence="5">Bacteriohemerythrin</fullName>
    </submittedName>
</protein>
<dbReference type="NCBIfam" id="NF033749">
    <property type="entry name" value="bact_hemeryth"/>
    <property type="match status" value="1"/>
</dbReference>
<dbReference type="Gene3D" id="1.20.120.50">
    <property type="entry name" value="Hemerythrin-like"/>
    <property type="match status" value="1"/>
</dbReference>
<accession>A0A5Q0BKV2</accession>
<keyword evidence="2" id="KW-0479">Metal-binding</keyword>
<feature type="domain" description="Hemerythrin-like" evidence="4">
    <location>
        <begin position="47"/>
        <end position="159"/>
    </location>
</feature>
<dbReference type="InParanoid" id="A0A5Q0BKV2"/>
<evidence type="ECO:0000313" key="6">
    <source>
        <dbReference type="Proteomes" id="UP000325755"/>
    </source>
</evidence>
<evidence type="ECO:0000259" key="4">
    <source>
        <dbReference type="Pfam" id="PF01814"/>
    </source>
</evidence>
<dbReference type="InterPro" id="IPR035938">
    <property type="entry name" value="Hemerythrin-like_sf"/>
</dbReference>
<gene>
    <name evidence="5" type="ORF">F6R98_14955</name>
</gene>
<evidence type="ECO:0000256" key="1">
    <source>
        <dbReference type="ARBA" id="ARBA00010587"/>
    </source>
</evidence>
<proteinExistence type="inferred from homology"/>
<dbReference type="InterPro" id="IPR012827">
    <property type="entry name" value="Hemerythrin_metal-bd"/>
</dbReference>
<evidence type="ECO:0000256" key="2">
    <source>
        <dbReference type="ARBA" id="ARBA00022723"/>
    </source>
</evidence>
<keyword evidence="6" id="KW-1185">Reference proteome</keyword>
<name>A0A5Q0BKV2_9GAMM</name>
<reference evidence="5 6" key="1">
    <citation type="submission" date="2019-09" db="EMBL/GenBank/DDBJ databases">
        <title>Ecophysiology of the spiral-shaped methanotroph Methylospira mobilis as revealed by the complete genome sequence.</title>
        <authorList>
            <person name="Oshkin I.Y."/>
            <person name="Dedysh S.N."/>
            <person name="Miroshnikov K."/>
            <person name="Danilova O.V."/>
            <person name="Hakobyan A."/>
            <person name="Liesack W."/>
        </authorList>
    </citation>
    <scope>NUCLEOTIDE SEQUENCE [LARGE SCALE GENOMIC DNA]</scope>
    <source>
        <strain evidence="5 6">Shm1</strain>
    </source>
</reference>
<keyword evidence="3" id="KW-0408">Iron</keyword>
<dbReference type="CDD" id="cd12107">
    <property type="entry name" value="Hemerythrin"/>
    <property type="match status" value="1"/>
</dbReference>
<dbReference type="Pfam" id="PF01814">
    <property type="entry name" value="Hemerythrin"/>
    <property type="match status" value="1"/>
</dbReference>
<dbReference type="OrthoDB" id="1122424at2"/>
<dbReference type="InterPro" id="IPR050669">
    <property type="entry name" value="Hemerythrin"/>
</dbReference>
<dbReference type="Proteomes" id="UP000325755">
    <property type="component" value="Chromosome"/>
</dbReference>
<dbReference type="NCBIfam" id="TIGR02481">
    <property type="entry name" value="hemeryth_dom"/>
    <property type="match status" value="1"/>
</dbReference>
<sequence>MCIRGIGIMNVDKYALNRGSSGVLVDSYSHVDGGMPFIAWSEFLSVGLTEVDEQHEKVVQLINELHDCIRRGGADIVARVLGRIIKSIAFNFTTEEGLMMQHGFIYSSAHLDEHGRFIEKAVDLQNRFYTERADIATEAMLLVDDWLYQHLMVSDKILGRHINAQARLTCPVGVVRMQSVH</sequence>
<dbReference type="KEGG" id="mmob:F6R98_14955"/>
<dbReference type="SUPFAM" id="SSF47188">
    <property type="entry name" value="Hemerythrin-like"/>
    <property type="match status" value="1"/>
</dbReference>
<comment type="similarity">
    <text evidence="1">Belongs to the hemerythrin family.</text>
</comment>
<dbReference type="InterPro" id="IPR012312">
    <property type="entry name" value="Hemerythrin-like"/>
</dbReference>
<evidence type="ECO:0000313" key="5">
    <source>
        <dbReference type="EMBL" id="QFY43762.1"/>
    </source>
</evidence>
<dbReference type="GO" id="GO:0046872">
    <property type="term" value="F:metal ion binding"/>
    <property type="evidence" value="ECO:0007669"/>
    <property type="project" value="UniProtKB-KW"/>
</dbReference>
<evidence type="ECO:0000256" key="3">
    <source>
        <dbReference type="ARBA" id="ARBA00023004"/>
    </source>
</evidence>
<organism evidence="5 6">
    <name type="scientific">Candidatus Methylospira mobilis</name>
    <dbReference type="NCBI Taxonomy" id="1808979"/>
    <lineage>
        <taxon>Bacteria</taxon>
        <taxon>Pseudomonadati</taxon>
        <taxon>Pseudomonadota</taxon>
        <taxon>Gammaproteobacteria</taxon>
        <taxon>Methylococcales</taxon>
        <taxon>Methylococcaceae</taxon>
        <taxon>Candidatus Methylospira</taxon>
    </lineage>
</organism>
<dbReference type="PANTHER" id="PTHR37164">
    <property type="entry name" value="BACTERIOHEMERYTHRIN"/>
    <property type="match status" value="1"/>
</dbReference>
<dbReference type="EMBL" id="CP044205">
    <property type="protein sequence ID" value="QFY43762.1"/>
    <property type="molecule type" value="Genomic_DNA"/>
</dbReference>
<dbReference type="AlphaFoldDB" id="A0A5Q0BKV2"/>
<dbReference type="PANTHER" id="PTHR37164:SF1">
    <property type="entry name" value="BACTERIOHEMERYTHRIN"/>
    <property type="match status" value="1"/>
</dbReference>